<reference evidence="1" key="1">
    <citation type="submission" date="2019-08" db="EMBL/GenBank/DDBJ databases">
        <authorList>
            <person name="Kucharzyk K."/>
            <person name="Murdoch R.W."/>
            <person name="Higgins S."/>
            <person name="Loffler F."/>
        </authorList>
    </citation>
    <scope>NUCLEOTIDE SEQUENCE</scope>
</reference>
<evidence type="ECO:0000313" key="1">
    <source>
        <dbReference type="EMBL" id="MPN22380.1"/>
    </source>
</evidence>
<dbReference type="AlphaFoldDB" id="A0A645G8Q3"/>
<dbReference type="EMBL" id="VSSQ01070600">
    <property type="protein sequence ID" value="MPN22380.1"/>
    <property type="molecule type" value="Genomic_DNA"/>
</dbReference>
<accession>A0A645G8Q3</accession>
<sequence length="58" mass="6085">MVIVSIVLLLYLIVAVACDPCPPVIFTHALKTYFFVPDAGGTGMKYGLLVSVGVAAVM</sequence>
<proteinExistence type="predicted"/>
<comment type="caution">
    <text evidence="1">The sequence shown here is derived from an EMBL/GenBank/DDBJ whole genome shotgun (WGS) entry which is preliminary data.</text>
</comment>
<protein>
    <submittedName>
        <fullName evidence="1">Uncharacterized protein</fullName>
    </submittedName>
</protein>
<gene>
    <name evidence="1" type="ORF">SDC9_169763</name>
</gene>
<name>A0A645G8Q3_9ZZZZ</name>
<organism evidence="1">
    <name type="scientific">bioreactor metagenome</name>
    <dbReference type="NCBI Taxonomy" id="1076179"/>
    <lineage>
        <taxon>unclassified sequences</taxon>
        <taxon>metagenomes</taxon>
        <taxon>ecological metagenomes</taxon>
    </lineage>
</organism>